<keyword evidence="11" id="KW-1185">Reference proteome</keyword>
<evidence type="ECO:0000259" key="9">
    <source>
        <dbReference type="PROSITE" id="PS50850"/>
    </source>
</evidence>
<evidence type="ECO:0000256" key="8">
    <source>
        <dbReference type="SAM" id="Phobius"/>
    </source>
</evidence>
<feature type="transmembrane region" description="Helical" evidence="8">
    <location>
        <begin position="276"/>
        <end position="294"/>
    </location>
</feature>
<keyword evidence="5 8" id="KW-0812">Transmembrane</keyword>
<evidence type="ECO:0000256" key="5">
    <source>
        <dbReference type="ARBA" id="ARBA00022692"/>
    </source>
</evidence>
<gene>
    <name evidence="10" type="ORF">GKZ89_12560</name>
</gene>
<dbReference type="PANTHER" id="PTHR23522:SF10">
    <property type="entry name" value="3-PHENYLPROPIONIC ACID TRANSPORTER-RELATED"/>
    <property type="match status" value="1"/>
</dbReference>
<dbReference type="SUPFAM" id="SSF103473">
    <property type="entry name" value="MFS general substrate transporter"/>
    <property type="match status" value="1"/>
</dbReference>
<proteinExistence type="predicted"/>
<evidence type="ECO:0000313" key="11">
    <source>
        <dbReference type="Proteomes" id="UP000434639"/>
    </source>
</evidence>
<dbReference type="Pfam" id="PF12832">
    <property type="entry name" value="MFS_1_like"/>
    <property type="match status" value="1"/>
</dbReference>
<dbReference type="InterPro" id="IPR020846">
    <property type="entry name" value="MFS_dom"/>
</dbReference>
<evidence type="ECO:0000256" key="7">
    <source>
        <dbReference type="ARBA" id="ARBA00023136"/>
    </source>
</evidence>
<feature type="transmembrane region" description="Helical" evidence="8">
    <location>
        <begin position="20"/>
        <end position="40"/>
    </location>
</feature>
<evidence type="ECO:0000313" key="10">
    <source>
        <dbReference type="EMBL" id="MTH54235.1"/>
    </source>
</evidence>
<comment type="subcellular location">
    <subcellularLocation>
        <location evidence="1">Cell inner membrane</location>
        <topology evidence="1">Multi-pass membrane protein</topology>
    </subcellularLocation>
</comment>
<feature type="transmembrane region" description="Helical" evidence="8">
    <location>
        <begin position="242"/>
        <end position="264"/>
    </location>
</feature>
<feature type="transmembrane region" description="Helical" evidence="8">
    <location>
        <begin position="212"/>
        <end position="236"/>
    </location>
</feature>
<dbReference type="Proteomes" id="UP000434639">
    <property type="component" value="Unassembled WGS sequence"/>
</dbReference>
<dbReference type="OrthoDB" id="1650886at2"/>
<keyword evidence="7 8" id="KW-0472">Membrane</keyword>
<dbReference type="AlphaFoldDB" id="A0A7X2S6L8"/>
<keyword evidence="6 8" id="KW-1133">Transmembrane helix</keyword>
<feature type="transmembrane region" description="Helical" evidence="8">
    <location>
        <begin position="363"/>
        <end position="385"/>
    </location>
</feature>
<feature type="transmembrane region" description="Helical" evidence="8">
    <location>
        <begin position="339"/>
        <end position="357"/>
    </location>
</feature>
<dbReference type="Gene3D" id="1.20.1250.20">
    <property type="entry name" value="MFS general substrate transporter like domains"/>
    <property type="match status" value="2"/>
</dbReference>
<feature type="transmembrane region" description="Helical" evidence="8">
    <location>
        <begin position="52"/>
        <end position="74"/>
    </location>
</feature>
<sequence length="403" mass="44984">MRRSWTGILAAKKIRPYQTFYFSFSWMLAVSQGFFLAYLISKGYSNTAIGWILAINTITGIAGQIGTGILCDWLKKMKSIFIIWVVLLSAVTLLLYTVELLPLFITAVIAVSFFQSALIGLIDSWIIETDEEVKSRFGEIRAFGSLGFGISMIVTGGILSITGYWLVPYLFFLFALLLLAVIRTLENPSSKQAAPEIKAKDLFRILQNRRFLWLNWIYILFYMLLGMIGMYTVLLIEQGGGTAFHIGLFTALVAFSEIPMFFLARTLVSRWTHMSILLAAILFMLLRIAVLFFFQDVTVLILSGVLQGITMPLFMTASKQLTDDVAAPGYRTTMQMVSIAAYLGIGGGITSALAGWLSDTFTIQTALIGYTGLNIFAAAAAVLYLMKYYKPVRQKEMQEELPL</sequence>
<feature type="transmembrane region" description="Helical" evidence="8">
    <location>
        <begin position="300"/>
        <end position="318"/>
    </location>
</feature>
<comment type="caution">
    <text evidence="10">The sequence shown here is derived from an EMBL/GenBank/DDBJ whole genome shotgun (WGS) entry which is preliminary data.</text>
</comment>
<dbReference type="PANTHER" id="PTHR23522">
    <property type="entry name" value="BLL5896 PROTEIN"/>
    <property type="match status" value="1"/>
</dbReference>
<feature type="transmembrane region" description="Helical" evidence="8">
    <location>
        <begin position="81"/>
        <end position="98"/>
    </location>
</feature>
<organism evidence="10 11">
    <name type="scientific">Metabacillus mangrovi</name>
    <dbReference type="NCBI Taxonomy" id="1491830"/>
    <lineage>
        <taxon>Bacteria</taxon>
        <taxon>Bacillati</taxon>
        <taxon>Bacillota</taxon>
        <taxon>Bacilli</taxon>
        <taxon>Bacillales</taxon>
        <taxon>Bacillaceae</taxon>
        <taxon>Metabacillus</taxon>
    </lineage>
</organism>
<evidence type="ECO:0000256" key="2">
    <source>
        <dbReference type="ARBA" id="ARBA00022448"/>
    </source>
</evidence>
<feature type="domain" description="Major facilitator superfamily (MFS) profile" evidence="9">
    <location>
        <begin position="210"/>
        <end position="403"/>
    </location>
</feature>
<evidence type="ECO:0000256" key="3">
    <source>
        <dbReference type="ARBA" id="ARBA00022475"/>
    </source>
</evidence>
<dbReference type="GO" id="GO:0005886">
    <property type="term" value="C:plasma membrane"/>
    <property type="evidence" value="ECO:0007669"/>
    <property type="project" value="UniProtKB-SubCell"/>
</dbReference>
<reference evidence="10 11" key="1">
    <citation type="journal article" date="2017" name="Int. J. Syst. Evol. Microbiol.">
        <title>Bacillus mangrovi sp. nov., isolated from a sediment sample from a mangrove forest.</title>
        <authorList>
            <person name="Gupta V."/>
            <person name="Singh P.K."/>
            <person name="Korpole S."/>
            <person name="Tanuku N.R.S."/>
            <person name="Pinnaka A.K."/>
        </authorList>
    </citation>
    <scope>NUCLEOTIDE SEQUENCE [LARGE SCALE GENOMIC DNA]</scope>
    <source>
        <strain evidence="10 11">KCTC 33872</strain>
    </source>
</reference>
<accession>A0A7X2S6L8</accession>
<feature type="transmembrane region" description="Helical" evidence="8">
    <location>
        <begin position="165"/>
        <end position="182"/>
    </location>
</feature>
<evidence type="ECO:0000256" key="4">
    <source>
        <dbReference type="ARBA" id="ARBA00022519"/>
    </source>
</evidence>
<keyword evidence="4" id="KW-0997">Cell inner membrane</keyword>
<feature type="transmembrane region" description="Helical" evidence="8">
    <location>
        <begin position="104"/>
        <end position="127"/>
    </location>
</feature>
<keyword evidence="3" id="KW-1003">Cell membrane</keyword>
<protein>
    <submittedName>
        <fullName evidence="10">MFS transporter</fullName>
    </submittedName>
</protein>
<keyword evidence="2" id="KW-0813">Transport</keyword>
<feature type="transmembrane region" description="Helical" evidence="8">
    <location>
        <begin position="139"/>
        <end position="159"/>
    </location>
</feature>
<evidence type="ECO:0000256" key="6">
    <source>
        <dbReference type="ARBA" id="ARBA00022989"/>
    </source>
</evidence>
<evidence type="ECO:0000256" key="1">
    <source>
        <dbReference type="ARBA" id="ARBA00004429"/>
    </source>
</evidence>
<dbReference type="PROSITE" id="PS50850">
    <property type="entry name" value="MFS"/>
    <property type="match status" value="1"/>
</dbReference>
<dbReference type="GO" id="GO:0022857">
    <property type="term" value="F:transmembrane transporter activity"/>
    <property type="evidence" value="ECO:0007669"/>
    <property type="project" value="InterPro"/>
</dbReference>
<name>A0A7X2S6L8_9BACI</name>
<dbReference type="InterPro" id="IPR036259">
    <property type="entry name" value="MFS_trans_sf"/>
</dbReference>
<dbReference type="EMBL" id="WMIB01000012">
    <property type="protein sequence ID" value="MTH54235.1"/>
    <property type="molecule type" value="Genomic_DNA"/>
</dbReference>
<dbReference type="InterPro" id="IPR024989">
    <property type="entry name" value="MFS_assoc_dom"/>
</dbReference>